<keyword evidence="1" id="KW-0472">Membrane</keyword>
<dbReference type="AlphaFoldDB" id="A0A0M8PLT4"/>
<feature type="transmembrane region" description="Helical" evidence="1">
    <location>
        <begin position="50"/>
        <end position="68"/>
    </location>
</feature>
<dbReference type="EMBL" id="AZYO01000004">
    <property type="protein sequence ID" value="KOS57555.1"/>
    <property type="molecule type" value="Genomic_DNA"/>
</dbReference>
<accession>A0A0M8PLT4</accession>
<evidence type="ECO:0000313" key="2">
    <source>
        <dbReference type="EMBL" id="KOS57555.1"/>
    </source>
</evidence>
<proteinExistence type="predicted"/>
<reference evidence="2 3" key="1">
    <citation type="journal article" date="2015" name="Genome Announc.">
        <title>Draft Genome Sequence of Rhodococcus rhodochrous Strain KG-21, a Soil Isolate from Oil Fields of Krishna-Godavari Basin, India.</title>
        <authorList>
            <person name="Dawar C."/>
            <person name="Aggarwal R.K."/>
        </authorList>
    </citation>
    <scope>NUCLEOTIDE SEQUENCE [LARGE SCALE GENOMIC DNA]</scope>
    <source>
        <strain evidence="2 3">KG-21</strain>
    </source>
</reference>
<evidence type="ECO:0000313" key="3">
    <source>
        <dbReference type="Proteomes" id="UP000037712"/>
    </source>
</evidence>
<evidence type="ECO:0000256" key="1">
    <source>
        <dbReference type="SAM" id="Phobius"/>
    </source>
</evidence>
<keyword evidence="1" id="KW-1133">Transmembrane helix</keyword>
<comment type="caution">
    <text evidence="2">The sequence shown here is derived from an EMBL/GenBank/DDBJ whole genome shotgun (WGS) entry which is preliminary data.</text>
</comment>
<protein>
    <submittedName>
        <fullName evidence="2">Uncharacterized protein</fullName>
    </submittedName>
</protein>
<sequence length="75" mass="8107">MTTNPAEPYRVGAVTTASALTSRSPQRRPVGYSKPVLRVFPPTSERTAKVAMLTVYALMAITIVFIALHEAGFVV</sequence>
<keyword evidence="1" id="KW-0812">Transmembrane</keyword>
<name>A0A0M8PLT4_RHORH</name>
<gene>
    <name evidence="2" type="ORF">Z051_03460</name>
</gene>
<dbReference type="Proteomes" id="UP000037712">
    <property type="component" value="Unassembled WGS sequence"/>
</dbReference>
<organism evidence="2 3">
    <name type="scientific">Rhodococcus rhodochrous KG-21</name>
    <dbReference type="NCBI Taxonomy" id="1441923"/>
    <lineage>
        <taxon>Bacteria</taxon>
        <taxon>Bacillati</taxon>
        <taxon>Actinomycetota</taxon>
        <taxon>Actinomycetes</taxon>
        <taxon>Mycobacteriales</taxon>
        <taxon>Nocardiaceae</taxon>
        <taxon>Rhodococcus</taxon>
    </lineage>
</organism>
<dbReference type="PATRIC" id="fig|1441923.3.peg.751"/>
<reference evidence="3" key="2">
    <citation type="submission" date="2015-01" db="EMBL/GenBank/DDBJ databases">
        <title>Draft genome sequence of potential hydrocarbon metabolising strain of Rhodococcus rhodochrous.</title>
        <authorList>
            <person name="Aggarwal R.K."/>
            <person name="Dawar C."/>
        </authorList>
    </citation>
    <scope>NUCLEOTIDE SEQUENCE [LARGE SCALE GENOMIC DNA]</scope>
    <source>
        <strain evidence="3">KG-21</strain>
    </source>
</reference>